<organism evidence="1 2">
    <name type="scientific">Desmophyllum pertusum</name>
    <dbReference type="NCBI Taxonomy" id="174260"/>
    <lineage>
        <taxon>Eukaryota</taxon>
        <taxon>Metazoa</taxon>
        <taxon>Cnidaria</taxon>
        <taxon>Anthozoa</taxon>
        <taxon>Hexacorallia</taxon>
        <taxon>Scleractinia</taxon>
        <taxon>Caryophylliina</taxon>
        <taxon>Caryophylliidae</taxon>
        <taxon>Desmophyllum</taxon>
    </lineage>
</organism>
<dbReference type="SUPFAM" id="SSF48452">
    <property type="entry name" value="TPR-like"/>
    <property type="match status" value="1"/>
</dbReference>
<evidence type="ECO:0000313" key="1">
    <source>
        <dbReference type="EMBL" id="KAJ7360324.1"/>
    </source>
</evidence>
<reference evidence="1" key="1">
    <citation type="submission" date="2023-01" db="EMBL/GenBank/DDBJ databases">
        <title>Genome assembly of the deep-sea coral Lophelia pertusa.</title>
        <authorList>
            <person name="Herrera S."/>
            <person name="Cordes E."/>
        </authorList>
    </citation>
    <scope>NUCLEOTIDE SEQUENCE</scope>
    <source>
        <strain evidence="1">USNM1676648</strain>
        <tissue evidence="1">Polyp</tissue>
    </source>
</reference>
<sequence length="271" mass="30883">MTYCNIGEVYKAVGDYQKSCEYLEKSLQMNKKPETDEERQLPCIKNHQSTRDSLKDETHKLSLDGQDFSCYKTLSWLLLRQGKFNDALFTLELGRGRALVDLISQKYGIQGTPETSEVTSKKELSFIAMLQNIIALWFVDKSGNIKFKVGLEIELPQEKKSYVAEDFGVDFSRSVLEDQEVQCENRSLSALYEDGLSAATEQNKRSKKQGVRKGEGNQSYVEVQFTQRRGADFVESSQPIDMRCNPDPCIYSFGAKDIQETMILIKVVIFT</sequence>
<accession>A0A9X0CLY0</accession>
<evidence type="ECO:0000313" key="2">
    <source>
        <dbReference type="Proteomes" id="UP001163046"/>
    </source>
</evidence>
<gene>
    <name evidence="1" type="ORF">OS493_016955</name>
</gene>
<dbReference type="EMBL" id="MU827310">
    <property type="protein sequence ID" value="KAJ7360324.1"/>
    <property type="molecule type" value="Genomic_DNA"/>
</dbReference>
<dbReference type="Gene3D" id="1.25.40.10">
    <property type="entry name" value="Tetratricopeptide repeat domain"/>
    <property type="match status" value="1"/>
</dbReference>
<proteinExistence type="predicted"/>
<comment type="caution">
    <text evidence="1">The sequence shown here is derived from an EMBL/GenBank/DDBJ whole genome shotgun (WGS) entry which is preliminary data.</text>
</comment>
<dbReference type="AlphaFoldDB" id="A0A9X0CLY0"/>
<protein>
    <submittedName>
        <fullName evidence="1">Uncharacterized protein</fullName>
    </submittedName>
</protein>
<dbReference type="InterPro" id="IPR019734">
    <property type="entry name" value="TPR_rpt"/>
</dbReference>
<keyword evidence="2" id="KW-1185">Reference proteome</keyword>
<dbReference type="InterPro" id="IPR011990">
    <property type="entry name" value="TPR-like_helical_dom_sf"/>
</dbReference>
<name>A0A9X0CLY0_9CNID</name>
<dbReference type="Proteomes" id="UP001163046">
    <property type="component" value="Unassembled WGS sequence"/>
</dbReference>
<dbReference type="Pfam" id="PF13181">
    <property type="entry name" value="TPR_8"/>
    <property type="match status" value="1"/>
</dbReference>